<dbReference type="PANTHER" id="PTHR31796">
    <property type="entry name" value="SUZ DOMAIN-CONTAINING PROTEIN 1"/>
    <property type="match status" value="1"/>
</dbReference>
<feature type="compositionally biased region" description="Polar residues" evidence="1">
    <location>
        <begin position="80"/>
        <end position="89"/>
    </location>
</feature>
<dbReference type="AlphaFoldDB" id="A0A0M3J8W7"/>
<dbReference type="Pfam" id="PF12752">
    <property type="entry name" value="SUZ"/>
    <property type="match status" value="1"/>
</dbReference>
<gene>
    <name evidence="3" type="ORF">ASIM_LOCUS3850</name>
</gene>
<protein>
    <submittedName>
        <fullName evidence="5">SUZ domain-containing protein</fullName>
    </submittedName>
</protein>
<organism evidence="5">
    <name type="scientific">Anisakis simplex</name>
    <name type="common">Herring worm</name>
    <dbReference type="NCBI Taxonomy" id="6269"/>
    <lineage>
        <taxon>Eukaryota</taxon>
        <taxon>Metazoa</taxon>
        <taxon>Ecdysozoa</taxon>
        <taxon>Nematoda</taxon>
        <taxon>Chromadorea</taxon>
        <taxon>Rhabditida</taxon>
        <taxon>Spirurina</taxon>
        <taxon>Ascaridomorpha</taxon>
        <taxon>Ascaridoidea</taxon>
        <taxon>Anisakidae</taxon>
        <taxon>Anisakis</taxon>
        <taxon>Anisakis simplex complex</taxon>
    </lineage>
</organism>
<dbReference type="OrthoDB" id="5841000at2759"/>
<evidence type="ECO:0000313" key="5">
    <source>
        <dbReference type="WBParaSite" id="ASIM_0000402601-mRNA-1"/>
    </source>
</evidence>
<feature type="compositionally biased region" description="Polar residues" evidence="1">
    <location>
        <begin position="1"/>
        <end position="11"/>
    </location>
</feature>
<dbReference type="WBParaSite" id="ASIM_0000402601-mRNA-1">
    <property type="protein sequence ID" value="ASIM_0000402601-mRNA-1"/>
    <property type="gene ID" value="ASIM_0000402601"/>
</dbReference>
<dbReference type="PROSITE" id="PS51673">
    <property type="entry name" value="SUZ"/>
    <property type="match status" value="1"/>
</dbReference>
<dbReference type="Proteomes" id="UP000267096">
    <property type="component" value="Unassembled WGS sequence"/>
</dbReference>
<dbReference type="PANTHER" id="PTHR31796:SF2">
    <property type="entry name" value="SUZ DOMAIN-CONTAINING PROTEIN 1"/>
    <property type="match status" value="1"/>
</dbReference>
<reference evidence="3 4" key="2">
    <citation type="submission" date="2018-11" db="EMBL/GenBank/DDBJ databases">
        <authorList>
            <consortium name="Pathogen Informatics"/>
        </authorList>
    </citation>
    <scope>NUCLEOTIDE SEQUENCE [LARGE SCALE GENOMIC DNA]</scope>
</reference>
<feature type="region of interest" description="Disordered" evidence="1">
    <location>
        <begin position="1"/>
        <end position="110"/>
    </location>
</feature>
<evidence type="ECO:0000313" key="3">
    <source>
        <dbReference type="EMBL" id="VDK22496.1"/>
    </source>
</evidence>
<evidence type="ECO:0000256" key="1">
    <source>
        <dbReference type="SAM" id="MobiDB-lite"/>
    </source>
</evidence>
<reference evidence="5" key="1">
    <citation type="submission" date="2017-02" db="UniProtKB">
        <authorList>
            <consortium name="WormBaseParasite"/>
        </authorList>
    </citation>
    <scope>IDENTIFICATION</scope>
</reference>
<dbReference type="EMBL" id="UYRR01006291">
    <property type="protein sequence ID" value="VDK22496.1"/>
    <property type="molecule type" value="Genomic_DNA"/>
</dbReference>
<accession>A0A0M3J8W7</accession>
<sequence length="139" mass="15752">MSCSEQTGSGESSDHQLVVDSWEEAGDEAVEERQKQLLKKKHKEEEMRALREQAAAAQQNQITTVGDRQSGIKILRRPQSCGTLPSPSTRPEVPKTDETQQQQLQTQAKLKSLEERQAAYQQARERIFGKFNPDEEVET</sequence>
<keyword evidence="4" id="KW-1185">Reference proteome</keyword>
<proteinExistence type="predicted"/>
<evidence type="ECO:0000313" key="4">
    <source>
        <dbReference type="Proteomes" id="UP000267096"/>
    </source>
</evidence>
<dbReference type="InterPro" id="IPR039228">
    <property type="entry name" value="SZRD1"/>
</dbReference>
<feature type="domain" description="SUZ" evidence="2">
    <location>
        <begin position="46"/>
        <end position="132"/>
    </location>
</feature>
<evidence type="ECO:0000259" key="2">
    <source>
        <dbReference type="PROSITE" id="PS51673"/>
    </source>
</evidence>
<feature type="compositionally biased region" description="Acidic residues" evidence="1">
    <location>
        <begin position="21"/>
        <end position="30"/>
    </location>
</feature>
<name>A0A0M3J8W7_ANISI</name>
<dbReference type="InterPro" id="IPR024771">
    <property type="entry name" value="SUZ"/>
</dbReference>